<sequence>MAINYHTQQNIQEKLTPYVKNQLVHTTRLLQKNQVDLVTELKNYYESNPFIEISENQQVQSTFTHEASDYSIADTLADPNALSLDEYLIQQVSEMSLSAHEKRQIAYLIGQLDQDGYYRKDDHATCQLFAWSQAELESYLSILQSLEPKGIAARNLQECLALQVKALPDGQLVETLINDHLEDLAQGNFEKIAQQESMPLDQVKASLIQIQSLEPRPARNFSHDIPAYTLPDIIVKAKNGEVSFQVSKDYLPQISFKQDYYQAMQSQSADEETLAYLKEKKREFDWLVFSLKKRDQLLLKISQYLVQYQATYLNQQENQLRPLSQKELAQALNYDESTISRAIMDKYLQYNQRILSFHDLLAKKVSVNGQALTRQQAEKFIRQIIDQEYPHHPLSDQAISDHLALHNYYLARRTVAKYRQAMGIPGARRRKREKFAQKNKDKP</sequence>
<reference evidence="11" key="1">
    <citation type="submission" date="2024-05" db="EMBL/GenBank/DDBJ databases">
        <title>Aerococcus urinae taxonomy study.</title>
        <authorList>
            <person name="Christensen J."/>
            <person name="Senneby E."/>
        </authorList>
    </citation>
    <scope>NUCLEOTIDE SEQUENCE</scope>
    <source>
        <strain evidence="11">CDC-3352-U95</strain>
    </source>
</reference>
<dbReference type="Pfam" id="PF04552">
    <property type="entry name" value="Sigma54_DBD"/>
    <property type="match status" value="1"/>
</dbReference>
<dbReference type="InterPro" id="IPR000394">
    <property type="entry name" value="RNA_pol_sigma_54"/>
</dbReference>
<keyword evidence="4" id="KW-0548">Nucleotidyltransferase</keyword>
<evidence type="ECO:0000313" key="11">
    <source>
        <dbReference type="EMBL" id="MCY3025044.1"/>
    </source>
</evidence>
<keyword evidence="3" id="KW-0808">Transferase</keyword>
<dbReference type="InterPro" id="IPR007634">
    <property type="entry name" value="RNA_pol_sigma_54_DNA-bd"/>
</dbReference>
<comment type="caution">
    <text evidence="11">The sequence shown here is derived from an EMBL/GenBank/DDBJ whole genome shotgun (WGS) entry which is preliminary data.</text>
</comment>
<evidence type="ECO:0000259" key="10">
    <source>
        <dbReference type="Pfam" id="PF04963"/>
    </source>
</evidence>
<evidence type="ECO:0000313" key="12">
    <source>
        <dbReference type="Proteomes" id="UP001072007"/>
    </source>
</evidence>
<dbReference type="PIRSF" id="PIRSF000774">
    <property type="entry name" value="RpoN"/>
    <property type="match status" value="1"/>
</dbReference>
<dbReference type="PANTHER" id="PTHR32248:SF4">
    <property type="entry name" value="RNA POLYMERASE SIGMA-54 FACTOR"/>
    <property type="match status" value="1"/>
</dbReference>
<dbReference type="PROSITE" id="PS00718">
    <property type="entry name" value="SIGMA54_2"/>
    <property type="match status" value="1"/>
</dbReference>
<dbReference type="PRINTS" id="PR00045">
    <property type="entry name" value="SIGMA54FCT"/>
</dbReference>
<proteinExistence type="inferred from homology"/>
<evidence type="ECO:0000256" key="6">
    <source>
        <dbReference type="ARBA" id="ARBA00023082"/>
    </source>
</evidence>
<protein>
    <submittedName>
        <fullName evidence="11">RNA polymerase factor sigma-54</fullName>
    </submittedName>
</protein>
<evidence type="ECO:0000256" key="7">
    <source>
        <dbReference type="ARBA" id="ARBA00023125"/>
    </source>
</evidence>
<dbReference type="InterPro" id="IPR038709">
    <property type="entry name" value="RpoN_core-bd_sf"/>
</dbReference>
<accession>A0ABT4BXP9</accession>
<dbReference type="Pfam" id="PF04963">
    <property type="entry name" value="Sigma54_CBD"/>
    <property type="match status" value="1"/>
</dbReference>
<feature type="domain" description="RNA polymerase sigma factor 54 core-binding" evidence="10">
    <location>
        <begin position="82"/>
        <end position="260"/>
    </location>
</feature>
<dbReference type="PROSITE" id="PS50044">
    <property type="entry name" value="SIGMA54_3"/>
    <property type="match status" value="1"/>
</dbReference>
<evidence type="ECO:0000256" key="2">
    <source>
        <dbReference type="ARBA" id="ARBA00022478"/>
    </source>
</evidence>
<organism evidence="11 12">
    <name type="scientific">Aerococcus loyolae</name>
    <dbReference type="NCBI Taxonomy" id="2976809"/>
    <lineage>
        <taxon>Bacteria</taxon>
        <taxon>Bacillati</taxon>
        <taxon>Bacillota</taxon>
        <taxon>Bacilli</taxon>
        <taxon>Lactobacillales</taxon>
        <taxon>Aerococcaceae</taxon>
        <taxon>Aerococcus</taxon>
    </lineage>
</organism>
<keyword evidence="6" id="KW-0731">Sigma factor</keyword>
<evidence type="ECO:0000256" key="8">
    <source>
        <dbReference type="ARBA" id="ARBA00023163"/>
    </source>
</evidence>
<evidence type="ECO:0000259" key="9">
    <source>
        <dbReference type="Pfam" id="PF04552"/>
    </source>
</evidence>
<keyword evidence="2" id="KW-0240">DNA-directed RNA polymerase</keyword>
<keyword evidence="8" id="KW-0804">Transcription</keyword>
<keyword evidence="12" id="KW-1185">Reference proteome</keyword>
<comment type="similarity">
    <text evidence="1">Belongs to the sigma-54 factor family.</text>
</comment>
<dbReference type="RefSeq" id="WP_064293041.1">
    <property type="nucleotide sequence ID" value="NZ_CP127213.1"/>
</dbReference>
<evidence type="ECO:0000256" key="3">
    <source>
        <dbReference type="ARBA" id="ARBA00022679"/>
    </source>
</evidence>
<dbReference type="PANTHER" id="PTHR32248">
    <property type="entry name" value="RNA POLYMERASE SIGMA-54 FACTOR"/>
    <property type="match status" value="1"/>
</dbReference>
<dbReference type="InterPro" id="IPR007046">
    <property type="entry name" value="RNA_pol_sigma_54_core-bd"/>
</dbReference>
<dbReference type="EMBL" id="JAOTMD010000002">
    <property type="protein sequence ID" value="MCY3025044.1"/>
    <property type="molecule type" value="Genomic_DNA"/>
</dbReference>
<evidence type="ECO:0000256" key="5">
    <source>
        <dbReference type="ARBA" id="ARBA00023015"/>
    </source>
</evidence>
<evidence type="ECO:0000256" key="4">
    <source>
        <dbReference type="ARBA" id="ARBA00022695"/>
    </source>
</evidence>
<dbReference type="Gene3D" id="1.10.10.1330">
    <property type="entry name" value="RNA polymerase sigma-54 factor, core-binding domain"/>
    <property type="match status" value="1"/>
</dbReference>
<dbReference type="NCBIfam" id="TIGR02395">
    <property type="entry name" value="rpoN_sigma"/>
    <property type="match status" value="1"/>
</dbReference>
<dbReference type="GeneID" id="86970213"/>
<dbReference type="Gene3D" id="1.10.10.60">
    <property type="entry name" value="Homeodomain-like"/>
    <property type="match status" value="1"/>
</dbReference>
<keyword evidence="5" id="KW-0805">Transcription regulation</keyword>
<keyword evidence="7" id="KW-0238">DNA-binding</keyword>
<evidence type="ECO:0000256" key="1">
    <source>
        <dbReference type="ARBA" id="ARBA00008798"/>
    </source>
</evidence>
<dbReference type="Proteomes" id="UP001072007">
    <property type="component" value="Unassembled WGS sequence"/>
</dbReference>
<name>A0ABT4BXP9_9LACT</name>
<feature type="domain" description="RNA polymerase sigma factor 54 DNA-binding" evidence="9">
    <location>
        <begin position="275"/>
        <end position="432"/>
    </location>
</feature>
<gene>
    <name evidence="11" type="primary">rpoN</name>
    <name evidence="11" type="ORF">ODY23_01790</name>
</gene>